<protein>
    <submittedName>
        <fullName evidence="2">Uncharacterized protein</fullName>
    </submittedName>
</protein>
<accession>A0AAW4NTM6</accession>
<organism evidence="2 3">
    <name type="scientific">Segatella salivae</name>
    <dbReference type="NCBI Taxonomy" id="228604"/>
    <lineage>
        <taxon>Bacteria</taxon>
        <taxon>Pseudomonadati</taxon>
        <taxon>Bacteroidota</taxon>
        <taxon>Bacteroidia</taxon>
        <taxon>Bacteroidales</taxon>
        <taxon>Prevotellaceae</taxon>
        <taxon>Segatella</taxon>
    </lineage>
</organism>
<dbReference type="EMBL" id="JAHXRF010000016">
    <property type="protein sequence ID" value="MBW4866429.1"/>
    <property type="molecule type" value="Genomic_DNA"/>
</dbReference>
<reference evidence="2" key="1">
    <citation type="submission" date="2021-07" db="EMBL/GenBank/DDBJ databases">
        <title>Genomic diversity and antimicrobial resistance of Prevotella spp. isolated from chronic lung disease airways.</title>
        <authorList>
            <person name="Webb K.A."/>
            <person name="Olagoke O.S."/>
            <person name="Baird T."/>
            <person name="Neill J."/>
            <person name="Pham A."/>
            <person name="Wells T.J."/>
            <person name="Ramsay K.A."/>
            <person name="Bell S.C."/>
            <person name="Sarovich D.S."/>
            <person name="Price E.P."/>
        </authorList>
    </citation>
    <scope>NUCLEOTIDE SEQUENCE</scope>
    <source>
        <strain evidence="2">SCHI0047.S.3</strain>
    </source>
</reference>
<dbReference type="AlphaFoldDB" id="A0AAW4NTM6"/>
<evidence type="ECO:0000313" key="2">
    <source>
        <dbReference type="EMBL" id="MBW4866429.1"/>
    </source>
</evidence>
<evidence type="ECO:0000256" key="1">
    <source>
        <dbReference type="SAM" id="MobiDB-lite"/>
    </source>
</evidence>
<gene>
    <name evidence="2" type="ORF">KZY68_10545</name>
</gene>
<proteinExistence type="predicted"/>
<feature type="region of interest" description="Disordered" evidence="1">
    <location>
        <begin position="55"/>
        <end position="92"/>
    </location>
</feature>
<evidence type="ECO:0000313" key="3">
    <source>
        <dbReference type="Proteomes" id="UP001196873"/>
    </source>
</evidence>
<sequence>MPFYELDLEQNKKEITAILNNKVMSKKQVKKSYSAPACMIIQVNETTYLMDTSFPSQHKKANHGTGPTASAKSFGLWNDEDLEGESTSSWDN</sequence>
<comment type="caution">
    <text evidence="2">The sequence shown here is derived from an EMBL/GenBank/DDBJ whole genome shotgun (WGS) entry which is preliminary data.</text>
</comment>
<dbReference type="Proteomes" id="UP001196873">
    <property type="component" value="Unassembled WGS sequence"/>
</dbReference>
<name>A0AAW4NTM6_9BACT</name>